<keyword evidence="2" id="KW-1185">Reference proteome</keyword>
<feature type="non-terminal residue" evidence="1">
    <location>
        <position position="1"/>
    </location>
</feature>
<proteinExistence type="predicted"/>
<dbReference type="OrthoDB" id="3031569at2759"/>
<sequence length="104" mass="12323">LWRILVSKSAYLIWKLRYKRVIQNENTPFSIQEVNNWWLAVINSKLELNCDMTDETLEKRKLKEKVVLQTWKGVLKGESRLPRNWIKIGGVLVCIGLRFHQDKG</sequence>
<dbReference type="EMBL" id="MU154561">
    <property type="protein sequence ID" value="KAF9495500.1"/>
    <property type="molecule type" value="Genomic_DNA"/>
</dbReference>
<evidence type="ECO:0000313" key="2">
    <source>
        <dbReference type="Proteomes" id="UP000807025"/>
    </source>
</evidence>
<protein>
    <submittedName>
        <fullName evidence="1">Uncharacterized protein</fullName>
    </submittedName>
</protein>
<comment type="caution">
    <text evidence="1">The sequence shown here is derived from an EMBL/GenBank/DDBJ whole genome shotgun (WGS) entry which is preliminary data.</text>
</comment>
<reference evidence="1" key="1">
    <citation type="submission" date="2020-11" db="EMBL/GenBank/DDBJ databases">
        <authorList>
            <consortium name="DOE Joint Genome Institute"/>
            <person name="Ahrendt S."/>
            <person name="Riley R."/>
            <person name="Andreopoulos W."/>
            <person name="Labutti K."/>
            <person name="Pangilinan J."/>
            <person name="Ruiz-Duenas F.J."/>
            <person name="Barrasa J.M."/>
            <person name="Sanchez-Garcia M."/>
            <person name="Camarero S."/>
            <person name="Miyauchi S."/>
            <person name="Serrano A."/>
            <person name="Linde D."/>
            <person name="Babiker R."/>
            <person name="Drula E."/>
            <person name="Ayuso-Fernandez I."/>
            <person name="Pacheco R."/>
            <person name="Padilla G."/>
            <person name="Ferreira P."/>
            <person name="Barriuso J."/>
            <person name="Kellner H."/>
            <person name="Castanera R."/>
            <person name="Alfaro M."/>
            <person name="Ramirez L."/>
            <person name="Pisabarro A.G."/>
            <person name="Kuo A."/>
            <person name="Tritt A."/>
            <person name="Lipzen A."/>
            <person name="He G."/>
            <person name="Yan M."/>
            <person name="Ng V."/>
            <person name="Cullen D."/>
            <person name="Martin F."/>
            <person name="Rosso M.-N."/>
            <person name="Henrissat B."/>
            <person name="Hibbett D."/>
            <person name="Martinez A.T."/>
            <person name="Grigoriev I.V."/>
        </authorList>
    </citation>
    <scope>NUCLEOTIDE SEQUENCE</scope>
    <source>
        <strain evidence="1">ATCC 90797</strain>
    </source>
</reference>
<evidence type="ECO:0000313" key="1">
    <source>
        <dbReference type="EMBL" id="KAF9495500.1"/>
    </source>
</evidence>
<gene>
    <name evidence="1" type="ORF">BDN71DRAFT_1391246</name>
</gene>
<dbReference type="Proteomes" id="UP000807025">
    <property type="component" value="Unassembled WGS sequence"/>
</dbReference>
<name>A0A9P5ZX24_PLEER</name>
<organism evidence="1 2">
    <name type="scientific">Pleurotus eryngii</name>
    <name type="common">Boletus of the steppes</name>
    <dbReference type="NCBI Taxonomy" id="5323"/>
    <lineage>
        <taxon>Eukaryota</taxon>
        <taxon>Fungi</taxon>
        <taxon>Dikarya</taxon>
        <taxon>Basidiomycota</taxon>
        <taxon>Agaricomycotina</taxon>
        <taxon>Agaricomycetes</taxon>
        <taxon>Agaricomycetidae</taxon>
        <taxon>Agaricales</taxon>
        <taxon>Pleurotineae</taxon>
        <taxon>Pleurotaceae</taxon>
        <taxon>Pleurotus</taxon>
    </lineage>
</organism>
<dbReference type="AlphaFoldDB" id="A0A9P5ZX24"/>
<accession>A0A9P5ZX24</accession>